<feature type="transmembrane region" description="Helical" evidence="1">
    <location>
        <begin position="20"/>
        <end position="42"/>
    </location>
</feature>
<dbReference type="Proteomes" id="UP000799750">
    <property type="component" value="Unassembled WGS sequence"/>
</dbReference>
<sequence length="131" mass="14010">MDASTTPNFLESTIRVTISTLLIMVSFILSAATLVFVAYWCINKVANALGLDEASKESSLPAAYIVSLMCVFVAHTTTIVILADNNGPGAIAWAEGALQNAFALTFVMLVLCDTAVVVSKGWRVYAGNREF</sequence>
<evidence type="ECO:0000313" key="3">
    <source>
        <dbReference type="Proteomes" id="UP000799750"/>
    </source>
</evidence>
<reference evidence="2" key="1">
    <citation type="journal article" date="2020" name="Stud. Mycol.">
        <title>101 Dothideomycetes genomes: a test case for predicting lifestyles and emergence of pathogens.</title>
        <authorList>
            <person name="Haridas S."/>
            <person name="Albert R."/>
            <person name="Binder M."/>
            <person name="Bloem J."/>
            <person name="Labutti K."/>
            <person name="Salamov A."/>
            <person name="Andreopoulos B."/>
            <person name="Baker S."/>
            <person name="Barry K."/>
            <person name="Bills G."/>
            <person name="Bluhm B."/>
            <person name="Cannon C."/>
            <person name="Castanera R."/>
            <person name="Culley D."/>
            <person name="Daum C."/>
            <person name="Ezra D."/>
            <person name="Gonzalez J."/>
            <person name="Henrissat B."/>
            <person name="Kuo A."/>
            <person name="Liang C."/>
            <person name="Lipzen A."/>
            <person name="Lutzoni F."/>
            <person name="Magnuson J."/>
            <person name="Mondo S."/>
            <person name="Nolan M."/>
            <person name="Ohm R."/>
            <person name="Pangilinan J."/>
            <person name="Park H.-J."/>
            <person name="Ramirez L."/>
            <person name="Alfaro M."/>
            <person name="Sun H."/>
            <person name="Tritt A."/>
            <person name="Yoshinaga Y."/>
            <person name="Zwiers L.-H."/>
            <person name="Turgeon B."/>
            <person name="Goodwin S."/>
            <person name="Spatafora J."/>
            <person name="Crous P."/>
            <person name="Grigoriev I."/>
        </authorList>
    </citation>
    <scope>NUCLEOTIDE SEQUENCE</scope>
    <source>
        <strain evidence="2">CBS 269.34</strain>
    </source>
</reference>
<dbReference type="EMBL" id="MU004187">
    <property type="protein sequence ID" value="KAF2496881.1"/>
    <property type="molecule type" value="Genomic_DNA"/>
</dbReference>
<proteinExistence type="predicted"/>
<accession>A0A6A6QWS8</accession>
<organism evidence="2 3">
    <name type="scientific">Lophium mytilinum</name>
    <dbReference type="NCBI Taxonomy" id="390894"/>
    <lineage>
        <taxon>Eukaryota</taxon>
        <taxon>Fungi</taxon>
        <taxon>Dikarya</taxon>
        <taxon>Ascomycota</taxon>
        <taxon>Pezizomycotina</taxon>
        <taxon>Dothideomycetes</taxon>
        <taxon>Pleosporomycetidae</taxon>
        <taxon>Mytilinidiales</taxon>
        <taxon>Mytilinidiaceae</taxon>
        <taxon>Lophium</taxon>
    </lineage>
</organism>
<keyword evidence="3" id="KW-1185">Reference proteome</keyword>
<gene>
    <name evidence="2" type="ORF">BU16DRAFT_560190</name>
</gene>
<feature type="transmembrane region" description="Helical" evidence="1">
    <location>
        <begin position="62"/>
        <end position="82"/>
    </location>
</feature>
<protein>
    <submittedName>
        <fullName evidence="2">Uncharacterized protein</fullName>
    </submittedName>
</protein>
<dbReference type="AlphaFoldDB" id="A0A6A6QWS8"/>
<evidence type="ECO:0000256" key="1">
    <source>
        <dbReference type="SAM" id="Phobius"/>
    </source>
</evidence>
<keyword evidence="1" id="KW-1133">Transmembrane helix</keyword>
<name>A0A6A6QWS8_9PEZI</name>
<keyword evidence="1" id="KW-0472">Membrane</keyword>
<evidence type="ECO:0000313" key="2">
    <source>
        <dbReference type="EMBL" id="KAF2496881.1"/>
    </source>
</evidence>
<feature type="transmembrane region" description="Helical" evidence="1">
    <location>
        <begin position="102"/>
        <end position="122"/>
    </location>
</feature>
<keyword evidence="1" id="KW-0812">Transmembrane</keyword>